<dbReference type="RefSeq" id="WP_188692945.1">
    <property type="nucleotide sequence ID" value="NZ_BMLS01000002.1"/>
</dbReference>
<reference evidence="2" key="1">
    <citation type="journal article" date="2014" name="Int. J. Syst. Evol. Microbiol.">
        <title>Complete genome sequence of Corynebacterium casei LMG S-19264T (=DSM 44701T), isolated from a smear-ripened cheese.</title>
        <authorList>
            <consortium name="US DOE Joint Genome Institute (JGI-PGF)"/>
            <person name="Walter F."/>
            <person name="Albersmeier A."/>
            <person name="Kalinowski J."/>
            <person name="Ruckert C."/>
        </authorList>
    </citation>
    <scope>NUCLEOTIDE SEQUENCE</scope>
    <source>
        <strain evidence="2">CGMCC 1.7086</strain>
    </source>
</reference>
<reference evidence="2" key="2">
    <citation type="submission" date="2020-09" db="EMBL/GenBank/DDBJ databases">
        <authorList>
            <person name="Sun Q."/>
            <person name="Zhou Y."/>
        </authorList>
    </citation>
    <scope>NUCLEOTIDE SEQUENCE</scope>
    <source>
        <strain evidence="2">CGMCC 1.7086</strain>
    </source>
</reference>
<evidence type="ECO:0000313" key="3">
    <source>
        <dbReference type="Proteomes" id="UP000606935"/>
    </source>
</evidence>
<dbReference type="GO" id="GO:0006171">
    <property type="term" value="P:cAMP biosynthetic process"/>
    <property type="evidence" value="ECO:0007669"/>
    <property type="project" value="InterPro"/>
</dbReference>
<comment type="caution">
    <text evidence="2">The sequence shown here is derived from an EMBL/GenBank/DDBJ whole genome shotgun (WGS) entry which is preliminary data.</text>
</comment>
<dbReference type="GO" id="GO:0004016">
    <property type="term" value="F:adenylate cyclase activity"/>
    <property type="evidence" value="ECO:0007669"/>
    <property type="project" value="InterPro"/>
</dbReference>
<gene>
    <name evidence="2" type="ORF">GCM10010982_16010</name>
</gene>
<sequence>MNIQQNLAIRLLRVLRYNKARHERALALLPEDKRPIFHVLPFLLHINHPAFPGFVEDEAVAFGLNNYSLRDAVTASLLTIFPQHQLLIDDIRQLWPKQRLIDSLVLMGSVGTIAQSEDSDFDYWVCIDPKVVKPKSRKLLQQKLCLVEQWAADHDMEVHFFLSDIDKVRRNDFGEADGESSGSAQAVFLKAEFYTTNLVVAGKLPFWWLMPDKVNDRQYQDLMKSLKPGEPPDPKLFMDFGNLQDMDSRELFGAAIWQIVKGMDSPFKSVLKMAKLEVFLENIKHKQPLCNLLKKCVHTGANPLAHQDYVDPYALMFDELITHYQQQDNLQVVPLLQLSLYLKCGCALSRETGDNYHSFKRDLISRYVWEWGWSADKLRKIDNIASWNFSEKSQLSRQVHAFLIQCYRRMSSRIAGQVQLVSQEDMTVIGRKLDTFYSKKAHKVEYLRSVFDDELYCRTVTIKADPDTMLKRTWSMYAGDQISAKADSLRNEHLKSSHSPIDLIIWAVWNRIMDSQTRIQLDYHTEPVTEEDLYKLVAKAEELFPPVRVAELSRQALLSPAKVTSCLVVLNFESRRLKPEVDTVRVIYSNSWGELYSLSGMQALEPLRLEMSNGELVSRAHVLVPDGSHKQRLYDNFIMRTGLEFRHIL</sequence>
<protein>
    <recommendedName>
        <fullName evidence="1">Adenylate cyclase class-I N-terminal domain-containing protein</fullName>
    </recommendedName>
</protein>
<accession>A0A918DII6</accession>
<dbReference type="PANTHER" id="PTHR38760:SF1">
    <property type="entry name" value="ADENYLATE CYCLASE"/>
    <property type="match status" value="1"/>
</dbReference>
<feature type="domain" description="Adenylate cyclase class-I N-terminal" evidence="1">
    <location>
        <begin position="13"/>
        <end position="208"/>
    </location>
</feature>
<dbReference type="InterPro" id="IPR000274">
    <property type="entry name" value="Adenylate_cyclase_1"/>
</dbReference>
<name>A0A918DII6_9ALTE</name>
<evidence type="ECO:0000313" key="2">
    <source>
        <dbReference type="EMBL" id="GGO68035.1"/>
    </source>
</evidence>
<keyword evidence="3" id="KW-1185">Reference proteome</keyword>
<dbReference type="Pfam" id="PF12633">
    <property type="entry name" value="Adenyl_cycl_N"/>
    <property type="match status" value="1"/>
</dbReference>
<dbReference type="Proteomes" id="UP000606935">
    <property type="component" value="Unassembled WGS sequence"/>
</dbReference>
<dbReference type="InterPro" id="IPR024685">
    <property type="entry name" value="Adenylate_cyclase_1_N"/>
</dbReference>
<dbReference type="AlphaFoldDB" id="A0A918DII6"/>
<dbReference type="EMBL" id="BMLS01000002">
    <property type="protein sequence ID" value="GGO68035.1"/>
    <property type="molecule type" value="Genomic_DNA"/>
</dbReference>
<proteinExistence type="predicted"/>
<evidence type="ECO:0000259" key="1">
    <source>
        <dbReference type="Pfam" id="PF12633"/>
    </source>
</evidence>
<organism evidence="2 3">
    <name type="scientific">Bowmanella pacifica</name>
    <dbReference type="NCBI Taxonomy" id="502051"/>
    <lineage>
        <taxon>Bacteria</taxon>
        <taxon>Pseudomonadati</taxon>
        <taxon>Pseudomonadota</taxon>
        <taxon>Gammaproteobacteria</taxon>
        <taxon>Alteromonadales</taxon>
        <taxon>Alteromonadaceae</taxon>
        <taxon>Bowmanella</taxon>
    </lineage>
</organism>
<dbReference type="PANTHER" id="PTHR38760">
    <property type="entry name" value="ADENYLATE CYCLASE"/>
    <property type="match status" value="1"/>
</dbReference>
<dbReference type="Pfam" id="PF01295">
    <property type="entry name" value="Adenylate_cycl"/>
    <property type="match status" value="1"/>
</dbReference>